<evidence type="ECO:0000313" key="2">
    <source>
        <dbReference type="EMBL" id="CSB90104.1"/>
    </source>
</evidence>
<name>A0A655UAH3_VIBCL</name>
<gene>
    <name evidence="3" type="ORF">ERS013200_01997</name>
    <name evidence="2" type="ORF">ERS013201_01264</name>
</gene>
<dbReference type="Gene3D" id="3.40.190.10">
    <property type="entry name" value="Periplasmic binding protein-like II"/>
    <property type="match status" value="1"/>
</dbReference>
<dbReference type="Proteomes" id="UP000041770">
    <property type="component" value="Unassembled WGS sequence"/>
</dbReference>
<proteinExistence type="inferred from homology"/>
<dbReference type="Proteomes" id="UP000046067">
    <property type="component" value="Unassembled WGS sequence"/>
</dbReference>
<evidence type="ECO:0000313" key="5">
    <source>
        <dbReference type="Proteomes" id="UP000046067"/>
    </source>
</evidence>
<protein>
    <submittedName>
        <fullName evidence="3">Tricarboxylic transport TctC</fullName>
    </submittedName>
</protein>
<organism evidence="3 4">
    <name type="scientific">Vibrio cholerae</name>
    <dbReference type="NCBI Taxonomy" id="666"/>
    <lineage>
        <taxon>Bacteria</taxon>
        <taxon>Pseudomonadati</taxon>
        <taxon>Pseudomonadota</taxon>
        <taxon>Gammaproteobacteria</taxon>
        <taxon>Vibrionales</taxon>
        <taxon>Vibrionaceae</taxon>
        <taxon>Vibrio</taxon>
    </lineage>
</organism>
<dbReference type="AlphaFoldDB" id="A0A655UAH3"/>
<dbReference type="EMBL" id="CWQJ01000006">
    <property type="protein sequence ID" value="CSB90104.1"/>
    <property type="molecule type" value="Genomic_DNA"/>
</dbReference>
<dbReference type="PANTHER" id="PTHR42928">
    <property type="entry name" value="TRICARBOXYLATE-BINDING PROTEIN"/>
    <property type="match status" value="1"/>
</dbReference>
<sequence>MRYVAYDAGGSAMTALLSGETQVLSTGLGEVLEMSKSGQVRVLAITSPKRLDIAPDIPTLADYGNPTTFVNWRGYFAAPGVSAEKVAEWNEVFKKMFASEEWKVIRDRNGWIDSYKGDKEFYAFLEEQEKQMGDLMRELGFLK</sequence>
<comment type="similarity">
    <text evidence="1">Belongs to the UPF0065 (bug) family.</text>
</comment>
<evidence type="ECO:0000313" key="4">
    <source>
        <dbReference type="Proteomes" id="UP000041770"/>
    </source>
</evidence>
<dbReference type="InterPro" id="IPR042100">
    <property type="entry name" value="Bug_dom1"/>
</dbReference>
<dbReference type="InterPro" id="IPR005064">
    <property type="entry name" value="BUG"/>
</dbReference>
<reference evidence="4 5" key="1">
    <citation type="submission" date="2015-07" db="EMBL/GenBank/DDBJ databases">
        <authorList>
            <consortium name="Pathogen Informatics"/>
        </authorList>
    </citation>
    <scope>NUCLEOTIDE SEQUENCE [LARGE SCALE GENOMIC DNA]</scope>
    <source>
        <strain evidence="3 4">A316</strain>
        <strain evidence="2 5">A325</strain>
    </source>
</reference>
<dbReference type="Gene3D" id="3.40.190.150">
    <property type="entry name" value="Bordetella uptake gene, domain 1"/>
    <property type="match status" value="1"/>
</dbReference>
<evidence type="ECO:0000256" key="1">
    <source>
        <dbReference type="ARBA" id="ARBA00006987"/>
    </source>
</evidence>
<accession>A0A655UAH3</accession>
<evidence type="ECO:0000313" key="3">
    <source>
        <dbReference type="EMBL" id="CSC67815.1"/>
    </source>
</evidence>
<dbReference type="Pfam" id="PF03401">
    <property type="entry name" value="TctC"/>
    <property type="match status" value="1"/>
</dbReference>
<dbReference type="EMBL" id="CWQY01000011">
    <property type="protein sequence ID" value="CSC67815.1"/>
    <property type="molecule type" value="Genomic_DNA"/>
</dbReference>
<dbReference type="PANTHER" id="PTHR42928:SF3">
    <property type="entry name" value="UPF0065 PROTEIN YFLP"/>
    <property type="match status" value="1"/>
</dbReference>